<proteinExistence type="predicted"/>
<evidence type="ECO:0000313" key="3">
    <source>
        <dbReference type="Proteomes" id="UP001451303"/>
    </source>
</evidence>
<evidence type="ECO:0000313" key="2">
    <source>
        <dbReference type="EMBL" id="KAL0475929.1"/>
    </source>
</evidence>
<feature type="compositionally biased region" description="Acidic residues" evidence="1">
    <location>
        <begin position="463"/>
        <end position="473"/>
    </location>
</feature>
<feature type="compositionally biased region" description="Basic and acidic residues" evidence="1">
    <location>
        <begin position="404"/>
        <end position="415"/>
    </location>
</feature>
<feature type="compositionally biased region" description="Low complexity" evidence="1">
    <location>
        <begin position="200"/>
        <end position="209"/>
    </location>
</feature>
<keyword evidence="3" id="KW-1185">Reference proteome</keyword>
<sequence>MDEPWHNQTPQYNVDPRSNGDFFGDLPRDLQRRYLAEIQAVGEKAWQTGEYCTNGQTVILNSKVRHQGPWVNHAHLNPDQFHLRQQHQQHQQYQQQEWQQIPPVSIVPQQRPAVCSAPSLGPNQFQTWALPQQPGWHFVKKPDHVDLTANHYDIGNHASSDFNNILTSQSTQQPEKLKSGMGHSVDCPVDLTRSHPPTYTTATASNSSTEGVGYHNQAPTSPLPETQTKHDASRGFVNVLDPKAYLSPFYHPRLQNGPQRYAARRMINQSDKHLRLISDLMKEEEEEEQEYGQENYRYESEDYEEDDSEHYNYEEEDYKQEKCPIVPRGTPPFSPPAFTSTANTPQRPEGKELDAILGMYENTWEYKSKPAITAALYKYKRTRLERSKYVLDCLMDMVQVNSDEFKPPTRPDKNNHNNNHNNHNNNDNNNHNNKMNDNNTTTTTTTTTTRRKKRDSSSSWDSSFDDEEEEDGCQSESSGNSKRLYLPR</sequence>
<evidence type="ECO:0000256" key="1">
    <source>
        <dbReference type="SAM" id="MobiDB-lite"/>
    </source>
</evidence>
<name>A0ABR3DTE5_NEUIN</name>
<feature type="region of interest" description="Disordered" evidence="1">
    <location>
        <begin position="200"/>
        <end position="229"/>
    </location>
</feature>
<feature type="compositionally biased region" description="Polar residues" evidence="1">
    <location>
        <begin position="1"/>
        <end position="12"/>
    </location>
</feature>
<dbReference type="EMBL" id="JAVLET010000001">
    <property type="protein sequence ID" value="KAL0475929.1"/>
    <property type="molecule type" value="Genomic_DNA"/>
</dbReference>
<comment type="caution">
    <text evidence="2">The sequence shown here is derived from an EMBL/GenBank/DDBJ whole genome shotgun (WGS) entry which is preliminary data.</text>
</comment>
<feature type="compositionally biased region" description="Low complexity" evidence="1">
    <location>
        <begin position="416"/>
        <end position="448"/>
    </location>
</feature>
<accession>A0ABR3DTE5</accession>
<dbReference type="Proteomes" id="UP001451303">
    <property type="component" value="Unassembled WGS sequence"/>
</dbReference>
<gene>
    <name evidence="2" type="ORF">QR685DRAFT_578933</name>
</gene>
<reference evidence="2 3" key="1">
    <citation type="submission" date="2023-09" db="EMBL/GenBank/DDBJ databases">
        <title>Multi-omics analysis of a traditional fermented food reveals byproduct-associated fungal strains for waste-to-food upcycling.</title>
        <authorList>
            <consortium name="Lawrence Berkeley National Laboratory"/>
            <person name="Rekdal V.M."/>
            <person name="Villalobos-Escobedo J.M."/>
            <person name="Rodriguez-Valeron N."/>
            <person name="Garcia M.O."/>
            <person name="Vasquez D.P."/>
            <person name="Damayanti I."/>
            <person name="Sorensen P.M."/>
            <person name="Baidoo E.E."/>
            <person name="De Carvalho A.C."/>
            <person name="Riley R."/>
            <person name="Lipzen A."/>
            <person name="He G."/>
            <person name="Yan M."/>
            <person name="Haridas S."/>
            <person name="Daum C."/>
            <person name="Yoshinaga Y."/>
            <person name="Ng V."/>
            <person name="Grigoriev I.V."/>
            <person name="Munk R."/>
            <person name="Nuraida L."/>
            <person name="Wijaya C.H."/>
            <person name="Morales P.-C."/>
            <person name="Keasling J.D."/>
        </authorList>
    </citation>
    <scope>NUCLEOTIDE SEQUENCE [LARGE SCALE GENOMIC DNA]</scope>
    <source>
        <strain evidence="2 3">FGSC 2613</strain>
    </source>
</reference>
<protein>
    <submittedName>
        <fullName evidence="2">Uncharacterized protein</fullName>
    </submittedName>
</protein>
<feature type="region of interest" description="Disordered" evidence="1">
    <location>
        <begin position="1"/>
        <end position="20"/>
    </location>
</feature>
<feature type="compositionally biased region" description="Polar residues" evidence="1">
    <location>
        <begin position="217"/>
        <end position="226"/>
    </location>
</feature>
<organism evidence="2 3">
    <name type="scientific">Neurospora intermedia</name>
    <dbReference type="NCBI Taxonomy" id="5142"/>
    <lineage>
        <taxon>Eukaryota</taxon>
        <taxon>Fungi</taxon>
        <taxon>Dikarya</taxon>
        <taxon>Ascomycota</taxon>
        <taxon>Pezizomycotina</taxon>
        <taxon>Sordariomycetes</taxon>
        <taxon>Sordariomycetidae</taxon>
        <taxon>Sordariales</taxon>
        <taxon>Sordariaceae</taxon>
        <taxon>Neurospora</taxon>
    </lineage>
</organism>
<feature type="region of interest" description="Disordered" evidence="1">
    <location>
        <begin position="404"/>
        <end position="488"/>
    </location>
</feature>